<feature type="domain" description="Phasin" evidence="1">
    <location>
        <begin position="7"/>
        <end position="100"/>
    </location>
</feature>
<evidence type="ECO:0000313" key="3">
    <source>
        <dbReference type="Proteomes" id="UP000019146"/>
    </source>
</evidence>
<sequence length="172" mass="18322">MLTTSDELTAAQKAGVQTFFNMTNETVSGFEKLVQLNLRTLRDNTQRAMNALANGEAPGMAALSRGDVSVIERAALYNRQVFDIFAGTQAAIVRHATAQYEKQISTVQAEFGDATQRAPAGAEVAVTAMNSAITAANAFYESVWKTVQQAVQTAESNVNVMTRSATSGSHAA</sequence>
<evidence type="ECO:0000259" key="1">
    <source>
        <dbReference type="Pfam" id="PF09361"/>
    </source>
</evidence>
<dbReference type="InterPro" id="IPR018968">
    <property type="entry name" value="Phasin"/>
</dbReference>
<gene>
    <name evidence="2" type="ORF">K788_0000328</name>
</gene>
<dbReference type="KEGG" id="bcai:K788_0000328"/>
<dbReference type="Proteomes" id="UP000019146">
    <property type="component" value="Chromosome 2"/>
</dbReference>
<name>A0A0P0RJJ3_9BURK</name>
<evidence type="ECO:0000313" key="2">
    <source>
        <dbReference type="EMBL" id="ALL68649.1"/>
    </source>
</evidence>
<organism evidence="2 3">
    <name type="scientific">Paraburkholderia caribensis MBA4</name>
    <dbReference type="NCBI Taxonomy" id="1323664"/>
    <lineage>
        <taxon>Bacteria</taxon>
        <taxon>Pseudomonadati</taxon>
        <taxon>Pseudomonadota</taxon>
        <taxon>Betaproteobacteria</taxon>
        <taxon>Burkholderiales</taxon>
        <taxon>Burkholderiaceae</taxon>
        <taxon>Paraburkholderia</taxon>
    </lineage>
</organism>
<dbReference type="Pfam" id="PF09361">
    <property type="entry name" value="Phasin_2"/>
    <property type="match status" value="1"/>
</dbReference>
<reference evidence="2 3" key="1">
    <citation type="journal article" date="2014" name="Genome Announc.">
        <title>Draft Genome Sequence of the Haloacid-Degrading Burkholderia caribensis Strain MBA4.</title>
        <authorList>
            <person name="Pan Y."/>
            <person name="Kong K.F."/>
            <person name="Tsang J.S."/>
        </authorList>
    </citation>
    <scope>NUCLEOTIDE SEQUENCE [LARGE SCALE GENOMIC DNA]</scope>
    <source>
        <strain evidence="2 3">MBA4</strain>
    </source>
</reference>
<protein>
    <submittedName>
        <fullName evidence="2">Granule-associated protein</fullName>
    </submittedName>
</protein>
<accession>A0A0P0RJJ3</accession>
<proteinExistence type="predicted"/>
<dbReference type="EMBL" id="CP012747">
    <property type="protein sequence ID" value="ALL68649.1"/>
    <property type="molecule type" value="Genomic_DNA"/>
</dbReference>
<dbReference type="AlphaFoldDB" id="A0A0P0RJJ3"/>